<feature type="signal peptide" evidence="2">
    <location>
        <begin position="1"/>
        <end position="22"/>
    </location>
</feature>
<feature type="region of interest" description="Disordered" evidence="1">
    <location>
        <begin position="20"/>
        <end position="66"/>
    </location>
</feature>
<sequence>MQFIVALLVVLALFGLTAPTSSSSNMTPSTNSETPPAPTIKNKQGTVKSQPDNEKEDMDGTPSDQCLADSCDGELCNEGKKELVEPPPPPTRCLLLYFLRWTPKPVPVQRRNPLPPPVLLLIGFLLIYLQ</sequence>
<dbReference type="WBParaSite" id="Gr19_v10_g14681.t1">
    <property type="protein sequence ID" value="Gr19_v10_g14681.t1"/>
    <property type="gene ID" value="Gr19_v10_g14681"/>
</dbReference>
<reference evidence="4" key="1">
    <citation type="submission" date="2022-11" db="UniProtKB">
        <authorList>
            <consortium name="WormBaseParasite"/>
        </authorList>
    </citation>
    <scope>IDENTIFICATION</scope>
</reference>
<evidence type="ECO:0000256" key="2">
    <source>
        <dbReference type="SAM" id="SignalP"/>
    </source>
</evidence>
<feature type="compositionally biased region" description="Polar residues" evidence="1">
    <location>
        <begin position="41"/>
        <end position="50"/>
    </location>
</feature>
<accession>A0A914HA57</accession>
<feature type="chain" id="PRO_5037321075" evidence="2">
    <location>
        <begin position="23"/>
        <end position="130"/>
    </location>
</feature>
<protein>
    <submittedName>
        <fullName evidence="4">Uncharacterized protein</fullName>
    </submittedName>
</protein>
<dbReference type="Proteomes" id="UP000887572">
    <property type="component" value="Unplaced"/>
</dbReference>
<feature type="compositionally biased region" description="Low complexity" evidence="1">
    <location>
        <begin position="20"/>
        <end position="34"/>
    </location>
</feature>
<organism evidence="3 4">
    <name type="scientific">Globodera rostochiensis</name>
    <name type="common">Golden nematode worm</name>
    <name type="synonym">Heterodera rostochiensis</name>
    <dbReference type="NCBI Taxonomy" id="31243"/>
    <lineage>
        <taxon>Eukaryota</taxon>
        <taxon>Metazoa</taxon>
        <taxon>Ecdysozoa</taxon>
        <taxon>Nematoda</taxon>
        <taxon>Chromadorea</taxon>
        <taxon>Rhabditida</taxon>
        <taxon>Tylenchina</taxon>
        <taxon>Tylenchomorpha</taxon>
        <taxon>Tylenchoidea</taxon>
        <taxon>Heteroderidae</taxon>
        <taxon>Heteroderinae</taxon>
        <taxon>Globodera</taxon>
    </lineage>
</organism>
<name>A0A914HA57_GLORO</name>
<evidence type="ECO:0000313" key="4">
    <source>
        <dbReference type="WBParaSite" id="Gr19_v10_g14681.t1"/>
    </source>
</evidence>
<evidence type="ECO:0000256" key="1">
    <source>
        <dbReference type="SAM" id="MobiDB-lite"/>
    </source>
</evidence>
<proteinExistence type="predicted"/>
<dbReference type="AlphaFoldDB" id="A0A914HA57"/>
<keyword evidence="2" id="KW-0732">Signal</keyword>
<keyword evidence="3" id="KW-1185">Reference proteome</keyword>
<evidence type="ECO:0000313" key="3">
    <source>
        <dbReference type="Proteomes" id="UP000887572"/>
    </source>
</evidence>